<protein>
    <submittedName>
        <fullName evidence="1">Uncharacterized protein</fullName>
    </submittedName>
</protein>
<dbReference type="AlphaFoldDB" id="A0A653CC41"/>
<proteinExistence type="predicted"/>
<keyword evidence="2" id="KW-1185">Reference proteome</keyword>
<dbReference type="EMBL" id="CAACVG010007406">
    <property type="protein sequence ID" value="VEN45259.1"/>
    <property type="molecule type" value="Genomic_DNA"/>
</dbReference>
<name>A0A653CC41_CALMS</name>
<feature type="non-terminal residue" evidence="1">
    <location>
        <position position="64"/>
    </location>
</feature>
<evidence type="ECO:0000313" key="2">
    <source>
        <dbReference type="Proteomes" id="UP000410492"/>
    </source>
</evidence>
<reference evidence="1 2" key="1">
    <citation type="submission" date="2019-01" db="EMBL/GenBank/DDBJ databases">
        <authorList>
            <person name="Sayadi A."/>
        </authorList>
    </citation>
    <scope>NUCLEOTIDE SEQUENCE [LARGE SCALE GENOMIC DNA]</scope>
</reference>
<accession>A0A653CC41</accession>
<sequence length="64" mass="7058">MSSTFKGVGLPVYQSGSRMSFMTHPHSSGLYMIQDDSVAVPRTFGNLRVGTVGFSSFHSHFLQF</sequence>
<organism evidence="1 2">
    <name type="scientific">Callosobruchus maculatus</name>
    <name type="common">Southern cowpea weevil</name>
    <name type="synonym">Pulse bruchid</name>
    <dbReference type="NCBI Taxonomy" id="64391"/>
    <lineage>
        <taxon>Eukaryota</taxon>
        <taxon>Metazoa</taxon>
        <taxon>Ecdysozoa</taxon>
        <taxon>Arthropoda</taxon>
        <taxon>Hexapoda</taxon>
        <taxon>Insecta</taxon>
        <taxon>Pterygota</taxon>
        <taxon>Neoptera</taxon>
        <taxon>Endopterygota</taxon>
        <taxon>Coleoptera</taxon>
        <taxon>Polyphaga</taxon>
        <taxon>Cucujiformia</taxon>
        <taxon>Chrysomeloidea</taxon>
        <taxon>Chrysomelidae</taxon>
        <taxon>Bruchinae</taxon>
        <taxon>Bruchini</taxon>
        <taxon>Callosobruchus</taxon>
    </lineage>
</organism>
<dbReference type="Proteomes" id="UP000410492">
    <property type="component" value="Unassembled WGS sequence"/>
</dbReference>
<gene>
    <name evidence="1" type="ORF">CALMAC_LOCUS7765</name>
</gene>
<evidence type="ECO:0000313" key="1">
    <source>
        <dbReference type="EMBL" id="VEN45259.1"/>
    </source>
</evidence>